<evidence type="ECO:0000256" key="9">
    <source>
        <dbReference type="SAM" id="Phobius"/>
    </source>
</evidence>
<keyword evidence="5" id="KW-0547">Nucleotide-binding</keyword>
<dbReference type="Pfam" id="PF02518">
    <property type="entry name" value="HATPase_c"/>
    <property type="match status" value="1"/>
</dbReference>
<keyword evidence="3" id="KW-0597">Phosphoprotein</keyword>
<dbReference type="PANTHER" id="PTHR24421:SF10">
    <property type="entry name" value="NITRATE_NITRITE SENSOR PROTEIN NARQ"/>
    <property type="match status" value="1"/>
</dbReference>
<evidence type="ECO:0000256" key="6">
    <source>
        <dbReference type="ARBA" id="ARBA00022777"/>
    </source>
</evidence>
<evidence type="ECO:0000313" key="11">
    <source>
        <dbReference type="EMBL" id="MFD2414793.1"/>
    </source>
</evidence>
<dbReference type="SMART" id="SM00387">
    <property type="entry name" value="HATPase_c"/>
    <property type="match status" value="1"/>
</dbReference>
<dbReference type="EC" id="2.7.13.3" evidence="2"/>
<sequence length="421" mass="44487">MGRSAPDGQRAAHWRDIAARAHLTLDSLDRVVGGVGTAVLAASVVLYLLVVVALCVVGVGVLLAPGALRIVRTLADRERARLSRWKPEILTPEPVPAHIGAALRDSPVRRELSWVVWHGTGGLLIGLIALTLPLDVVHDVSLPLWWKVVPANLAGPSLGFWMVHDWAGALTVCLSGLAAAVVAVLILPGMAWLQAWPGTALLPPARGTDLALRVAELTATRAAALDAHATELRRIERSLHDGTQNRLVAVTILLGAAQRALERNPVGVGEFLGHAQEAAEEALIELRRVVRSILPPVLTERSLPDALAALAVSCPVSCRIDANLSDRYAASLEAVAYFVVAEALTNVAKHSNADEVTVRLRNRGDRLFVDITDNGDGGANEHGGSGITGIRQRIEAHDGTFTMSSPVGGPTVLSVSLPCGL</sequence>
<dbReference type="InterPro" id="IPR036890">
    <property type="entry name" value="HATPase_C_sf"/>
</dbReference>
<dbReference type="GO" id="GO:0016301">
    <property type="term" value="F:kinase activity"/>
    <property type="evidence" value="ECO:0007669"/>
    <property type="project" value="UniProtKB-KW"/>
</dbReference>
<keyword evidence="8" id="KW-0902">Two-component regulatory system</keyword>
<evidence type="ECO:0000256" key="2">
    <source>
        <dbReference type="ARBA" id="ARBA00012438"/>
    </source>
</evidence>
<evidence type="ECO:0000313" key="12">
    <source>
        <dbReference type="Proteomes" id="UP001597417"/>
    </source>
</evidence>
<dbReference type="Pfam" id="PF13796">
    <property type="entry name" value="Sensor"/>
    <property type="match status" value="1"/>
</dbReference>
<dbReference type="SUPFAM" id="SSF55874">
    <property type="entry name" value="ATPase domain of HSP90 chaperone/DNA topoisomerase II/histidine kinase"/>
    <property type="match status" value="1"/>
</dbReference>
<organism evidence="11 12">
    <name type="scientific">Amycolatopsis pigmentata</name>
    <dbReference type="NCBI Taxonomy" id="450801"/>
    <lineage>
        <taxon>Bacteria</taxon>
        <taxon>Bacillati</taxon>
        <taxon>Actinomycetota</taxon>
        <taxon>Actinomycetes</taxon>
        <taxon>Pseudonocardiales</taxon>
        <taxon>Pseudonocardiaceae</taxon>
        <taxon>Amycolatopsis</taxon>
    </lineage>
</organism>
<feature type="transmembrane region" description="Helical" evidence="9">
    <location>
        <begin position="114"/>
        <end position="134"/>
    </location>
</feature>
<keyword evidence="7" id="KW-0067">ATP-binding</keyword>
<evidence type="ECO:0000256" key="5">
    <source>
        <dbReference type="ARBA" id="ARBA00022741"/>
    </source>
</evidence>
<dbReference type="InterPro" id="IPR011712">
    <property type="entry name" value="Sig_transdc_His_kin_sub3_dim/P"/>
</dbReference>
<dbReference type="Gene3D" id="1.20.5.1930">
    <property type="match status" value="1"/>
</dbReference>
<dbReference type="PANTHER" id="PTHR24421">
    <property type="entry name" value="NITRATE/NITRITE SENSOR PROTEIN NARX-RELATED"/>
    <property type="match status" value="1"/>
</dbReference>
<name>A0ABW5FIH8_9PSEU</name>
<feature type="transmembrane region" description="Helical" evidence="9">
    <location>
        <begin position="166"/>
        <end position="187"/>
    </location>
</feature>
<dbReference type="Proteomes" id="UP001597417">
    <property type="component" value="Unassembled WGS sequence"/>
</dbReference>
<evidence type="ECO:0000256" key="7">
    <source>
        <dbReference type="ARBA" id="ARBA00022840"/>
    </source>
</evidence>
<keyword evidence="12" id="KW-1185">Reference proteome</keyword>
<evidence type="ECO:0000256" key="3">
    <source>
        <dbReference type="ARBA" id="ARBA00022553"/>
    </source>
</evidence>
<dbReference type="CDD" id="cd16917">
    <property type="entry name" value="HATPase_UhpB-NarQ-NarX-like"/>
    <property type="match status" value="1"/>
</dbReference>
<dbReference type="Pfam" id="PF07730">
    <property type="entry name" value="HisKA_3"/>
    <property type="match status" value="1"/>
</dbReference>
<dbReference type="EMBL" id="JBHUKR010000001">
    <property type="protein sequence ID" value="MFD2414793.1"/>
    <property type="molecule type" value="Genomic_DNA"/>
</dbReference>
<keyword evidence="4" id="KW-0808">Transferase</keyword>
<accession>A0ABW5FIH8</accession>
<keyword evidence="9" id="KW-1133">Transmembrane helix</keyword>
<evidence type="ECO:0000256" key="8">
    <source>
        <dbReference type="ARBA" id="ARBA00023012"/>
    </source>
</evidence>
<keyword evidence="6 11" id="KW-0418">Kinase</keyword>
<comment type="catalytic activity">
    <reaction evidence="1">
        <text>ATP + protein L-histidine = ADP + protein N-phospho-L-histidine.</text>
        <dbReference type="EC" id="2.7.13.3"/>
    </reaction>
</comment>
<comment type="caution">
    <text evidence="11">The sequence shown here is derived from an EMBL/GenBank/DDBJ whole genome shotgun (WGS) entry which is preliminary data.</text>
</comment>
<evidence type="ECO:0000259" key="10">
    <source>
        <dbReference type="SMART" id="SM00387"/>
    </source>
</evidence>
<keyword evidence="9" id="KW-0812">Transmembrane</keyword>
<feature type="domain" description="Histidine kinase/HSP90-like ATPase" evidence="10">
    <location>
        <begin position="331"/>
        <end position="421"/>
    </location>
</feature>
<evidence type="ECO:0000256" key="1">
    <source>
        <dbReference type="ARBA" id="ARBA00000085"/>
    </source>
</evidence>
<feature type="transmembrane region" description="Helical" evidence="9">
    <location>
        <begin position="44"/>
        <end position="71"/>
    </location>
</feature>
<dbReference type="RefSeq" id="WP_378259992.1">
    <property type="nucleotide sequence ID" value="NZ_JBHUKR010000001.1"/>
</dbReference>
<evidence type="ECO:0000256" key="4">
    <source>
        <dbReference type="ARBA" id="ARBA00022679"/>
    </source>
</evidence>
<protein>
    <recommendedName>
        <fullName evidence="2">histidine kinase</fullName>
        <ecNumber evidence="2">2.7.13.3</ecNumber>
    </recommendedName>
</protein>
<reference evidence="12" key="1">
    <citation type="journal article" date="2019" name="Int. J. Syst. Evol. Microbiol.">
        <title>The Global Catalogue of Microorganisms (GCM) 10K type strain sequencing project: providing services to taxonomists for standard genome sequencing and annotation.</title>
        <authorList>
            <consortium name="The Broad Institute Genomics Platform"/>
            <consortium name="The Broad Institute Genome Sequencing Center for Infectious Disease"/>
            <person name="Wu L."/>
            <person name="Ma J."/>
        </authorList>
    </citation>
    <scope>NUCLEOTIDE SEQUENCE [LARGE SCALE GENOMIC DNA]</scope>
    <source>
        <strain evidence="12">CGMCC 4.7645</strain>
    </source>
</reference>
<gene>
    <name evidence="11" type="ORF">ACFSXZ_00425</name>
</gene>
<proteinExistence type="predicted"/>
<dbReference type="InterPro" id="IPR050482">
    <property type="entry name" value="Sensor_HK_TwoCompSys"/>
</dbReference>
<dbReference type="InterPro" id="IPR003594">
    <property type="entry name" value="HATPase_dom"/>
</dbReference>
<dbReference type="Gene3D" id="3.30.565.10">
    <property type="entry name" value="Histidine kinase-like ATPase, C-terminal domain"/>
    <property type="match status" value="1"/>
</dbReference>
<keyword evidence="9" id="KW-0472">Membrane</keyword>
<dbReference type="InterPro" id="IPR025828">
    <property type="entry name" value="Put_sensor_dom"/>
</dbReference>